<name>A0ABQ6M1K5_9GAMM</name>
<sequence length="160" mass="17554">MSGAETVQFLRKAEYLLKRVQSEGLQGDEFASLALCESATLQLQRAYRAHLGALADIYRLGAPDPQSPQELAERVGAKGQVCREAGELTELLEDRGSWLAKLAGAWAALWVRESAEKPVALIGSSAAPAQAELLDVIQLAQIHEEFTRLAARQLEQLQEW</sequence>
<keyword evidence="2" id="KW-1185">Reference proteome</keyword>
<dbReference type="Proteomes" id="UP001224392">
    <property type="component" value="Unassembled WGS sequence"/>
</dbReference>
<dbReference type="Pfam" id="PF20227">
    <property type="entry name" value="DUF6586"/>
    <property type="match status" value="1"/>
</dbReference>
<protein>
    <recommendedName>
        <fullName evidence="3">DUF892 family protein</fullName>
    </recommendedName>
</protein>
<evidence type="ECO:0000313" key="2">
    <source>
        <dbReference type="Proteomes" id="UP001224392"/>
    </source>
</evidence>
<gene>
    <name evidence="1" type="ORF">MNKW57_24830</name>
</gene>
<comment type="caution">
    <text evidence="1">The sequence shown here is derived from an EMBL/GenBank/DDBJ whole genome shotgun (WGS) entry which is preliminary data.</text>
</comment>
<dbReference type="EMBL" id="BSYJ01000005">
    <property type="protein sequence ID" value="GMG88162.1"/>
    <property type="molecule type" value="Genomic_DNA"/>
</dbReference>
<reference evidence="1 2" key="1">
    <citation type="submission" date="2023-04" db="EMBL/GenBank/DDBJ databases">
        <title>Marinobulbifer ophiurae gen. nov., sp. Nov., isolate from tissue of brittle star Ophioplocus japonicus.</title>
        <authorList>
            <person name="Kawano K."/>
            <person name="Sawayama S."/>
            <person name="Nakagawa S."/>
        </authorList>
    </citation>
    <scope>NUCLEOTIDE SEQUENCE [LARGE SCALE GENOMIC DNA]</scope>
    <source>
        <strain evidence="1 2">NKW57</strain>
    </source>
</reference>
<dbReference type="InterPro" id="IPR046493">
    <property type="entry name" value="DUF6586"/>
</dbReference>
<accession>A0ABQ6M1K5</accession>
<organism evidence="1 2">
    <name type="scientific">Biformimicrobium ophioploci</name>
    <dbReference type="NCBI Taxonomy" id="3036711"/>
    <lineage>
        <taxon>Bacteria</taxon>
        <taxon>Pseudomonadati</taxon>
        <taxon>Pseudomonadota</taxon>
        <taxon>Gammaproteobacteria</taxon>
        <taxon>Cellvibrionales</taxon>
        <taxon>Microbulbiferaceae</taxon>
        <taxon>Biformimicrobium</taxon>
    </lineage>
</organism>
<proteinExistence type="predicted"/>
<evidence type="ECO:0000313" key="1">
    <source>
        <dbReference type="EMBL" id="GMG88162.1"/>
    </source>
</evidence>
<dbReference type="RefSeq" id="WP_285764774.1">
    <property type="nucleotide sequence ID" value="NZ_BSYJ01000005.1"/>
</dbReference>
<evidence type="ECO:0008006" key="3">
    <source>
        <dbReference type="Google" id="ProtNLM"/>
    </source>
</evidence>